<feature type="chain" id="PRO_5040415618" description="Tail specific protease domain-containing protein" evidence="2">
    <location>
        <begin position="20"/>
        <end position="305"/>
    </location>
</feature>
<keyword evidence="2" id="KW-0732">Signal</keyword>
<comment type="caution">
    <text evidence="3">The sequence shown here is derived from an EMBL/GenBank/DDBJ whole genome shotgun (WGS) entry which is preliminary data.</text>
</comment>
<evidence type="ECO:0000313" key="3">
    <source>
        <dbReference type="EMBL" id="KAG9061885.1"/>
    </source>
</evidence>
<name>A0A9P8BN56_9FUNG</name>
<proteinExistence type="predicted"/>
<accession>A0A9P8BN56</accession>
<dbReference type="Proteomes" id="UP000707451">
    <property type="component" value="Unassembled WGS sequence"/>
</dbReference>
<feature type="signal peptide" evidence="2">
    <location>
        <begin position="1"/>
        <end position="19"/>
    </location>
</feature>
<reference evidence="3" key="1">
    <citation type="submission" date="2021-06" db="EMBL/GenBank/DDBJ databases">
        <title>Genome Sequence of Mortierella hyaline Strain SCG-10, a Cold-Adapted, Nitrate-Reducing Fungus Isolated from Soil in Minnesota, USA.</title>
        <authorList>
            <person name="Aldossari N."/>
        </authorList>
    </citation>
    <scope>NUCLEOTIDE SEQUENCE</scope>
    <source>
        <strain evidence="3">SCG-10</strain>
    </source>
</reference>
<gene>
    <name evidence="3" type="ORF">KI688_007036</name>
</gene>
<dbReference type="InterPro" id="IPR029045">
    <property type="entry name" value="ClpP/crotonase-like_dom_sf"/>
</dbReference>
<organism evidence="3 4">
    <name type="scientific">Linnemannia hyalina</name>
    <dbReference type="NCBI Taxonomy" id="64524"/>
    <lineage>
        <taxon>Eukaryota</taxon>
        <taxon>Fungi</taxon>
        <taxon>Fungi incertae sedis</taxon>
        <taxon>Mucoromycota</taxon>
        <taxon>Mortierellomycotina</taxon>
        <taxon>Mortierellomycetes</taxon>
        <taxon>Mortierellales</taxon>
        <taxon>Mortierellaceae</taxon>
        <taxon>Linnemannia</taxon>
    </lineage>
</organism>
<evidence type="ECO:0000313" key="4">
    <source>
        <dbReference type="Proteomes" id="UP000707451"/>
    </source>
</evidence>
<evidence type="ECO:0008006" key="5">
    <source>
        <dbReference type="Google" id="ProtNLM"/>
    </source>
</evidence>
<dbReference type="AlphaFoldDB" id="A0A9P8BN56"/>
<dbReference type="EMBL" id="JAHRHY010000022">
    <property type="protein sequence ID" value="KAG9061885.1"/>
    <property type="molecule type" value="Genomic_DNA"/>
</dbReference>
<evidence type="ECO:0000256" key="1">
    <source>
        <dbReference type="SAM" id="MobiDB-lite"/>
    </source>
</evidence>
<protein>
    <recommendedName>
        <fullName evidence="5">Tail specific protease domain-containing protein</fullName>
    </recommendedName>
</protein>
<dbReference type="SUPFAM" id="SSF52096">
    <property type="entry name" value="ClpP/crotonase"/>
    <property type="match status" value="1"/>
</dbReference>
<dbReference type="Gene3D" id="3.90.226.10">
    <property type="entry name" value="2-enoyl-CoA Hydratase, Chain A, domain 1"/>
    <property type="match status" value="1"/>
</dbReference>
<evidence type="ECO:0000256" key="2">
    <source>
        <dbReference type="SAM" id="SignalP"/>
    </source>
</evidence>
<dbReference type="OrthoDB" id="2406883at2759"/>
<feature type="region of interest" description="Disordered" evidence="1">
    <location>
        <begin position="163"/>
        <end position="188"/>
    </location>
</feature>
<keyword evidence="4" id="KW-1185">Reference proteome</keyword>
<sequence>MSMFVPHLGALISIYSTSAAPTPQTRTHVDLSKKNRDPTTLPYKDVASRYTSIPYNATIAKTTLDTVITLFRDYCAFRESVLTPDLKAPFSSAPVDGLKELDVLRTREFKSDFEFHSTVGRVVDSLHDTHASYYEDCYDKYLFIQNSTIYASVIKGMQHFPPRNGPATARRTKNASSPTTADAPLTPNGLDARQVAAGATTVYYQLKDKPHVGVVVVFSHEAIVQELETARQAFKDFHDNGVTHLIIDIQSNGGGGAVSSLDKLSEVFRSSGMVPPFEDLPYLEGGISLPFLRSTLPPFPNPRLN</sequence>